<dbReference type="EMBL" id="JAAGNZ010000002">
    <property type="protein sequence ID" value="NEU69786.1"/>
    <property type="molecule type" value="Genomic_DNA"/>
</dbReference>
<evidence type="ECO:0000313" key="1">
    <source>
        <dbReference type="EMBL" id="NEU69786.1"/>
    </source>
</evidence>
<dbReference type="Proteomes" id="UP000477386">
    <property type="component" value="Unassembled WGS sequence"/>
</dbReference>
<evidence type="ECO:0000313" key="2">
    <source>
        <dbReference type="Proteomes" id="UP000477386"/>
    </source>
</evidence>
<protein>
    <submittedName>
        <fullName evidence="1">Uncharacterized protein</fullName>
    </submittedName>
</protein>
<dbReference type="RefSeq" id="WP_164042462.1">
    <property type="nucleotide sequence ID" value="NZ_JAAGNZ010000002.1"/>
</dbReference>
<sequence length="80" mass="9320">MENLDATRTGFAQLPSFFDEQFLMQLKTISANGHIAVAIKYDDGNDLYDFGFREGLAIYFEIDSTQLYALRNYFMRAMMR</sequence>
<reference evidence="1 2" key="1">
    <citation type="submission" date="2020-02" db="EMBL/GenBank/DDBJ databases">
        <title>Draft genome sequence of two Spirosoma agri KCTC 52727 and Spirosoma terrae KCTC 52035.</title>
        <authorList>
            <person name="Rojas J."/>
            <person name="Ambika Manirajan B."/>
            <person name="Ratering S."/>
            <person name="Suarez C."/>
            <person name="Schnell S."/>
        </authorList>
    </citation>
    <scope>NUCLEOTIDE SEQUENCE [LARGE SCALE GENOMIC DNA]</scope>
    <source>
        <strain evidence="1 2">KCTC 52727</strain>
    </source>
</reference>
<proteinExistence type="predicted"/>
<comment type="caution">
    <text evidence="1">The sequence shown here is derived from an EMBL/GenBank/DDBJ whole genome shotgun (WGS) entry which is preliminary data.</text>
</comment>
<accession>A0A6M0IN86</accession>
<organism evidence="1 2">
    <name type="scientific">Spirosoma agri</name>
    <dbReference type="NCBI Taxonomy" id="1987381"/>
    <lineage>
        <taxon>Bacteria</taxon>
        <taxon>Pseudomonadati</taxon>
        <taxon>Bacteroidota</taxon>
        <taxon>Cytophagia</taxon>
        <taxon>Cytophagales</taxon>
        <taxon>Cytophagaceae</taxon>
        <taxon>Spirosoma</taxon>
    </lineage>
</organism>
<dbReference type="AlphaFoldDB" id="A0A6M0IN86"/>
<keyword evidence="2" id="KW-1185">Reference proteome</keyword>
<name>A0A6M0IN86_9BACT</name>
<gene>
    <name evidence="1" type="ORF">GK091_23095</name>
</gene>